<sequence length="464" mass="50806">MTSANPDDAPPPSTPSRLPTDNESSTRTPSTGTRSADTATTPGSLSRTTSTSSTSNSSKSSRSQRLKRSVVDLTRRKSSIRKTISSSAQKGKKFLGRLVPFRSSANVSRNQSFHEKAPVEICNLREPITVSTKHRYTRDPNGGLLFNEVIAFQGASPPGTKAQIAPIELEAEVVKAMDKIPPLNFPYKNENKHAVHLGNNVIVVSRTTRLLQRFPHTETESKTSEILKYCSERQDPANKERGVVKMARVDVLPSGLDSHLRMEIFRELIAEKKGTLILKETITLATKKGSEAPAKDLTILRKRSEAIPIVVNPINLSEKISLGVGSFKIVREVKIDPLKAVPRPGVSGTECILTDNRDYCDTGVYHVKPSVIPASPLSERSEDSESNSSLCTSDTQSNGEAPSDLQIPLKHDGACDVRIRVNNQQKTCPLEMGFTLAKLPIPQPADQQFTVDEVVINGVVIWKK</sequence>
<name>A0A4U5NIF3_STECR</name>
<dbReference type="Proteomes" id="UP000298663">
    <property type="component" value="Unassembled WGS sequence"/>
</dbReference>
<feature type="compositionally biased region" description="Low complexity" evidence="1">
    <location>
        <begin position="25"/>
        <end position="35"/>
    </location>
</feature>
<evidence type="ECO:0000313" key="3">
    <source>
        <dbReference type="Proteomes" id="UP000298663"/>
    </source>
</evidence>
<proteinExistence type="predicted"/>
<protein>
    <submittedName>
        <fullName evidence="2">Uncharacterized protein</fullName>
    </submittedName>
</protein>
<reference evidence="2 3" key="1">
    <citation type="journal article" date="2015" name="Genome Biol.">
        <title>Comparative genomics of Steinernema reveals deeply conserved gene regulatory networks.</title>
        <authorList>
            <person name="Dillman A.R."/>
            <person name="Macchietto M."/>
            <person name="Porter C.F."/>
            <person name="Rogers A."/>
            <person name="Williams B."/>
            <person name="Antoshechkin I."/>
            <person name="Lee M.M."/>
            <person name="Goodwin Z."/>
            <person name="Lu X."/>
            <person name="Lewis E.E."/>
            <person name="Goodrich-Blair H."/>
            <person name="Stock S.P."/>
            <person name="Adams B.J."/>
            <person name="Sternberg P.W."/>
            <person name="Mortazavi A."/>
        </authorList>
    </citation>
    <scope>NUCLEOTIDE SEQUENCE [LARGE SCALE GENOMIC DNA]</scope>
    <source>
        <strain evidence="2 3">ALL</strain>
    </source>
</reference>
<keyword evidence="3" id="KW-1185">Reference proteome</keyword>
<organism evidence="2 3">
    <name type="scientific">Steinernema carpocapsae</name>
    <name type="common">Entomopathogenic nematode</name>
    <dbReference type="NCBI Taxonomy" id="34508"/>
    <lineage>
        <taxon>Eukaryota</taxon>
        <taxon>Metazoa</taxon>
        <taxon>Ecdysozoa</taxon>
        <taxon>Nematoda</taxon>
        <taxon>Chromadorea</taxon>
        <taxon>Rhabditida</taxon>
        <taxon>Tylenchina</taxon>
        <taxon>Panagrolaimomorpha</taxon>
        <taxon>Strongyloidoidea</taxon>
        <taxon>Steinernematidae</taxon>
        <taxon>Steinernema</taxon>
    </lineage>
</organism>
<evidence type="ECO:0000313" key="2">
    <source>
        <dbReference type="EMBL" id="TKR82888.1"/>
    </source>
</evidence>
<reference evidence="2 3" key="2">
    <citation type="journal article" date="2019" name="G3 (Bethesda)">
        <title>Hybrid Assembly of the Genome of the Entomopathogenic Nematode Steinernema carpocapsae Identifies the X-Chromosome.</title>
        <authorList>
            <person name="Serra L."/>
            <person name="Macchietto M."/>
            <person name="Macias-Munoz A."/>
            <person name="McGill C.J."/>
            <person name="Rodriguez I.M."/>
            <person name="Rodriguez B."/>
            <person name="Murad R."/>
            <person name="Mortazavi A."/>
        </authorList>
    </citation>
    <scope>NUCLEOTIDE SEQUENCE [LARGE SCALE GENOMIC DNA]</scope>
    <source>
        <strain evidence="2 3">ALL</strain>
    </source>
</reference>
<dbReference type="AlphaFoldDB" id="A0A4U5NIF3"/>
<feature type="region of interest" description="Disordered" evidence="1">
    <location>
        <begin position="1"/>
        <end position="89"/>
    </location>
</feature>
<dbReference type="OrthoDB" id="10572729at2759"/>
<gene>
    <name evidence="2" type="ORF">L596_016560</name>
</gene>
<comment type="caution">
    <text evidence="2">The sequence shown here is derived from an EMBL/GenBank/DDBJ whole genome shotgun (WGS) entry which is preliminary data.</text>
</comment>
<accession>A0A4U5NIF3</accession>
<dbReference type="EMBL" id="AZBU02000004">
    <property type="protein sequence ID" value="TKR82888.1"/>
    <property type="molecule type" value="Genomic_DNA"/>
</dbReference>
<feature type="compositionally biased region" description="Low complexity" evidence="1">
    <location>
        <begin position="44"/>
        <end position="61"/>
    </location>
</feature>
<evidence type="ECO:0000256" key="1">
    <source>
        <dbReference type="SAM" id="MobiDB-lite"/>
    </source>
</evidence>
<feature type="region of interest" description="Disordered" evidence="1">
    <location>
        <begin position="374"/>
        <end position="407"/>
    </location>
</feature>